<dbReference type="EMBL" id="RIBW01000001">
    <property type="protein sequence ID" value="RUM04030.1"/>
    <property type="molecule type" value="Genomic_DNA"/>
</dbReference>
<gene>
    <name evidence="4" type="ORF">EEQ99_00200</name>
</gene>
<dbReference type="SUPFAM" id="SSF55729">
    <property type="entry name" value="Acyl-CoA N-acyltransferases (Nat)"/>
    <property type="match status" value="1"/>
</dbReference>
<evidence type="ECO:0000313" key="4">
    <source>
        <dbReference type="EMBL" id="RUM04030.1"/>
    </source>
</evidence>
<dbReference type="InterPro" id="IPR050832">
    <property type="entry name" value="Bact_Acetyltransf"/>
</dbReference>
<dbReference type="Pfam" id="PF00583">
    <property type="entry name" value="Acetyltransf_1"/>
    <property type="match status" value="1"/>
</dbReference>
<evidence type="ECO:0000256" key="2">
    <source>
        <dbReference type="ARBA" id="ARBA00023315"/>
    </source>
</evidence>
<dbReference type="InterPro" id="IPR000182">
    <property type="entry name" value="GNAT_dom"/>
</dbReference>
<sequence>MLRKAVPSDLLALKAVRSSVVENILSDPTKVTDDDYDLYVANPGVAVWEENGEVVGFSAADPRNGNIWALFVVPGFERNGIGSILLAEACACLKSAGIGRAWLTTDRNTRAERFYRAAGWEHVGEKDNELLFERSL</sequence>
<dbReference type="Gene3D" id="3.40.630.30">
    <property type="match status" value="1"/>
</dbReference>
<proteinExistence type="predicted"/>
<dbReference type="PANTHER" id="PTHR43877">
    <property type="entry name" value="AMINOALKYLPHOSPHONATE N-ACETYLTRANSFERASE-RELATED-RELATED"/>
    <property type="match status" value="1"/>
</dbReference>
<dbReference type="InterPro" id="IPR016181">
    <property type="entry name" value="Acyl_CoA_acyltransferase"/>
</dbReference>
<evidence type="ECO:0000256" key="1">
    <source>
        <dbReference type="ARBA" id="ARBA00022679"/>
    </source>
</evidence>
<dbReference type="Proteomes" id="UP000273611">
    <property type="component" value="Unassembled WGS sequence"/>
</dbReference>
<dbReference type="PANTHER" id="PTHR43877:SF2">
    <property type="entry name" value="AMINOALKYLPHOSPHONATE N-ACETYLTRANSFERASE-RELATED"/>
    <property type="match status" value="1"/>
</dbReference>
<dbReference type="CDD" id="cd04301">
    <property type="entry name" value="NAT_SF"/>
    <property type="match status" value="1"/>
</dbReference>
<accession>A0A432NWC7</accession>
<reference evidence="4 5" key="1">
    <citation type="journal article" date="2015" name="Int. J. Syst. Evol. Microbiol.">
        <title>Rhizobium anhuiense sp. nov., isolated from effective nodules of Vicia faba and Pisum sativum.</title>
        <authorList>
            <person name="Zhang Y.J."/>
            <person name="Zheng W.T."/>
            <person name="Everall I."/>
            <person name="Young J.P."/>
            <person name="Zhang X.X."/>
            <person name="Tian C.F."/>
            <person name="Sui X.H."/>
            <person name="Wang E.T."/>
            <person name="Chen W.X."/>
        </authorList>
    </citation>
    <scope>NUCLEOTIDE SEQUENCE [LARGE SCALE GENOMIC DNA]</scope>
    <source>
        <strain evidence="4 5">CCBAU 23252</strain>
    </source>
</reference>
<dbReference type="AlphaFoldDB" id="A0A432NWC7"/>
<evidence type="ECO:0000313" key="5">
    <source>
        <dbReference type="Proteomes" id="UP000273611"/>
    </source>
</evidence>
<protein>
    <submittedName>
        <fullName evidence="4">GNAT family N-acetyltransferase</fullName>
    </submittedName>
</protein>
<organism evidence="4 5">
    <name type="scientific">Rhizobium anhuiense</name>
    <dbReference type="NCBI Taxonomy" id="1184720"/>
    <lineage>
        <taxon>Bacteria</taxon>
        <taxon>Pseudomonadati</taxon>
        <taxon>Pseudomonadota</taxon>
        <taxon>Alphaproteobacteria</taxon>
        <taxon>Hyphomicrobiales</taxon>
        <taxon>Rhizobiaceae</taxon>
        <taxon>Rhizobium/Agrobacterium group</taxon>
        <taxon>Rhizobium</taxon>
    </lineage>
</organism>
<feature type="domain" description="N-acetyltransferase" evidence="3">
    <location>
        <begin position="1"/>
        <end position="136"/>
    </location>
</feature>
<comment type="caution">
    <text evidence="4">The sequence shown here is derived from an EMBL/GenBank/DDBJ whole genome shotgun (WGS) entry which is preliminary data.</text>
</comment>
<keyword evidence="2" id="KW-0012">Acyltransferase</keyword>
<dbReference type="PROSITE" id="PS51186">
    <property type="entry name" value="GNAT"/>
    <property type="match status" value="1"/>
</dbReference>
<evidence type="ECO:0000259" key="3">
    <source>
        <dbReference type="PROSITE" id="PS51186"/>
    </source>
</evidence>
<keyword evidence="1 4" id="KW-0808">Transferase</keyword>
<dbReference type="GO" id="GO:0016747">
    <property type="term" value="F:acyltransferase activity, transferring groups other than amino-acyl groups"/>
    <property type="evidence" value="ECO:0007669"/>
    <property type="project" value="InterPro"/>
</dbReference>
<name>A0A432NWC7_9HYPH</name>